<dbReference type="AlphaFoldDB" id="W2S8F9"/>
<feature type="domain" description="DFDF" evidence="7">
    <location>
        <begin position="260"/>
        <end position="296"/>
    </location>
</feature>
<dbReference type="STRING" id="1220924.W2S8F9"/>
<comment type="similarity">
    <text evidence="2">Belongs to the EDC3 family.</text>
</comment>
<proteinExistence type="inferred from homology"/>
<evidence type="ECO:0000256" key="3">
    <source>
        <dbReference type="ARBA" id="ARBA00015797"/>
    </source>
</evidence>
<reference evidence="8 9" key="1">
    <citation type="submission" date="2013-03" db="EMBL/GenBank/DDBJ databases">
        <title>The Genome Sequence of Phialophora europaea CBS 101466.</title>
        <authorList>
            <consortium name="The Broad Institute Genomics Platform"/>
            <person name="Cuomo C."/>
            <person name="de Hoog S."/>
            <person name="Gorbushina A."/>
            <person name="Walker B."/>
            <person name="Young S.K."/>
            <person name="Zeng Q."/>
            <person name="Gargeya S."/>
            <person name="Fitzgerald M."/>
            <person name="Haas B."/>
            <person name="Abouelleil A."/>
            <person name="Allen A.W."/>
            <person name="Alvarado L."/>
            <person name="Arachchi H.M."/>
            <person name="Berlin A.M."/>
            <person name="Chapman S.B."/>
            <person name="Gainer-Dewar J."/>
            <person name="Goldberg J."/>
            <person name="Griggs A."/>
            <person name="Gujja S."/>
            <person name="Hansen M."/>
            <person name="Howarth C."/>
            <person name="Imamovic A."/>
            <person name="Ireland A."/>
            <person name="Larimer J."/>
            <person name="McCowan C."/>
            <person name="Murphy C."/>
            <person name="Pearson M."/>
            <person name="Poon T.W."/>
            <person name="Priest M."/>
            <person name="Roberts A."/>
            <person name="Saif S."/>
            <person name="Shea T."/>
            <person name="Sisk P."/>
            <person name="Sykes S."/>
            <person name="Wortman J."/>
            <person name="Nusbaum C."/>
            <person name="Birren B."/>
        </authorList>
    </citation>
    <scope>NUCLEOTIDE SEQUENCE [LARGE SCALE GENOMIC DNA]</scope>
    <source>
        <strain evidence="8 9">CBS 101466</strain>
    </source>
</reference>
<dbReference type="OrthoDB" id="407558at2759"/>
<evidence type="ECO:0000256" key="5">
    <source>
        <dbReference type="SAM" id="MobiDB-lite"/>
    </source>
</evidence>
<evidence type="ECO:0000313" key="8">
    <source>
        <dbReference type="EMBL" id="ETN44991.1"/>
    </source>
</evidence>
<feature type="region of interest" description="Disordered" evidence="5">
    <location>
        <begin position="131"/>
        <end position="162"/>
    </location>
</feature>
<evidence type="ECO:0000256" key="4">
    <source>
        <dbReference type="ARBA" id="ARBA00022490"/>
    </source>
</evidence>
<dbReference type="InterPro" id="IPR025762">
    <property type="entry name" value="DFDF"/>
</dbReference>
<dbReference type="InterPro" id="IPR004443">
    <property type="entry name" value="YjeF_N_dom"/>
</dbReference>
<evidence type="ECO:0000256" key="2">
    <source>
        <dbReference type="ARBA" id="ARBA00006610"/>
    </source>
</evidence>
<dbReference type="Gene3D" id="3.40.50.10260">
    <property type="entry name" value="YjeF N-terminal domain"/>
    <property type="match status" value="1"/>
</dbReference>
<gene>
    <name evidence="8" type="ORF">HMPREF1541_09867</name>
</gene>
<dbReference type="InParanoid" id="W2S8F9"/>
<dbReference type="VEuPathDB" id="FungiDB:HMPREF1541_09867"/>
<dbReference type="InterPro" id="IPR036652">
    <property type="entry name" value="YjeF_N_dom_sf"/>
</dbReference>
<comment type="subcellular location">
    <subcellularLocation>
        <location evidence="1">Cytoplasm</location>
        <location evidence="1">P-body</location>
    </subcellularLocation>
</comment>
<feature type="compositionally biased region" description="Acidic residues" evidence="5">
    <location>
        <begin position="346"/>
        <end position="355"/>
    </location>
</feature>
<keyword evidence="9" id="KW-1185">Reference proteome</keyword>
<dbReference type="PANTHER" id="PTHR13612">
    <property type="entry name" value="ENHANCER OF MRNA-DECAPPING PROTEIN 3"/>
    <property type="match status" value="1"/>
</dbReference>
<feature type="region of interest" description="Disordered" evidence="5">
    <location>
        <begin position="65"/>
        <end position="94"/>
    </location>
</feature>
<sequence>MASEFIGYTILVTLSTPPNAQIQGVVSNVVDQKLHLHNVTLLWNGQRLPLYTLDATNIADVEVAPSQASTSNLPTPTAAPQLTHQIPGGHPPRQPLSQSAFVDPAILSYNKPVQPTIHPVSPIMIADGPTPSPMSQPGRSIAKQSSVSSIATTQPARNTRRESEATAILTEPFDALALSTVNTNKKSTTKKHKSTPSHTAPGIIDIKDIHGSLKQSAGTTAAKNAKPGKGKGWRNTPLLDERTPRRQRGRRTEDANGWATEDATDIQDLGDFDFAGNLSKFDKRQVFDDLRKDDAIPDDDRLVSFNRVARPGTNGGRNLHFTENVLDGEVSRKAPPIDDQWKSEAGETELEEELEASQYSSSKGSRRANSRHPLPSRKASVIPGHVASERTASPRPLQRVATSSINGGASVNGTKASFRLPSNKPCHCVSPLQMLEIEQLCTTDLGLSEDMLSENAGRSIAEAVLKAGADVKTVVFLIGNHKSGARSVVAARHLRNRRLRVTVILLGGEREESVLESVRRQLNIYKKGGGWVERWDEYQSKLSGGAPQPDIIVDAIMGIHVTPDELRTDDLAAAFEMTRWASRTENVLSVDVPSGMNASSGYFTHVDNQLFRMSSARIVCLGAPKTGLLQAMGLSLEAGDAVPDWEVCVADVGISTVAWQRHGSRRRQGVEFSGEWVVPVRFVAG</sequence>
<accession>W2S8F9</accession>
<dbReference type="eggNOG" id="KOG2585">
    <property type="taxonomic scope" value="Eukaryota"/>
</dbReference>
<evidence type="ECO:0000259" key="7">
    <source>
        <dbReference type="PROSITE" id="PS51512"/>
    </source>
</evidence>
<dbReference type="GeneID" id="19977206"/>
<dbReference type="Pfam" id="PF03853">
    <property type="entry name" value="YjeF_N"/>
    <property type="match status" value="1"/>
</dbReference>
<dbReference type="RefSeq" id="XP_008712761.1">
    <property type="nucleotide sequence ID" value="XM_008714539.1"/>
</dbReference>
<evidence type="ECO:0000259" key="6">
    <source>
        <dbReference type="PROSITE" id="PS51385"/>
    </source>
</evidence>
<evidence type="ECO:0000313" key="9">
    <source>
        <dbReference type="Proteomes" id="UP000030752"/>
    </source>
</evidence>
<keyword evidence="4" id="KW-0963">Cytoplasm</keyword>
<dbReference type="Pfam" id="PF09532">
    <property type="entry name" value="FDF"/>
    <property type="match status" value="1"/>
</dbReference>
<feature type="compositionally biased region" description="Polar residues" evidence="5">
    <location>
        <begin position="133"/>
        <end position="157"/>
    </location>
</feature>
<dbReference type="Proteomes" id="UP000030752">
    <property type="component" value="Unassembled WGS sequence"/>
</dbReference>
<dbReference type="SUPFAM" id="SSF64153">
    <property type="entry name" value="YjeF N-terminal domain-like"/>
    <property type="match status" value="1"/>
</dbReference>
<dbReference type="PROSITE" id="PS51385">
    <property type="entry name" value="YJEF_N"/>
    <property type="match status" value="1"/>
</dbReference>
<dbReference type="GO" id="GO:0031087">
    <property type="term" value="P:deadenylation-independent decapping of nuclear-transcribed mRNA"/>
    <property type="evidence" value="ECO:0007669"/>
    <property type="project" value="TreeGrafter"/>
</dbReference>
<dbReference type="FunCoup" id="W2S8F9">
    <property type="interactions" value="136"/>
</dbReference>
<dbReference type="GO" id="GO:0000932">
    <property type="term" value="C:P-body"/>
    <property type="evidence" value="ECO:0007669"/>
    <property type="project" value="UniProtKB-SubCell"/>
</dbReference>
<dbReference type="EMBL" id="KB822713">
    <property type="protein sequence ID" value="ETN44991.1"/>
    <property type="molecule type" value="Genomic_DNA"/>
</dbReference>
<dbReference type="GO" id="GO:0003729">
    <property type="term" value="F:mRNA binding"/>
    <property type="evidence" value="ECO:0007669"/>
    <property type="project" value="TreeGrafter"/>
</dbReference>
<dbReference type="SMART" id="SM01199">
    <property type="entry name" value="FDF"/>
    <property type="match status" value="1"/>
</dbReference>
<feature type="region of interest" description="Disordered" evidence="5">
    <location>
        <begin position="184"/>
        <end position="203"/>
    </location>
</feature>
<feature type="region of interest" description="Disordered" evidence="5">
    <location>
        <begin position="330"/>
        <end position="399"/>
    </location>
</feature>
<name>W2S8F9_CYPE1</name>
<dbReference type="PANTHER" id="PTHR13612:SF0">
    <property type="entry name" value="ENHANCER OF MRNA-DECAPPING PROTEIN 3"/>
    <property type="match status" value="1"/>
</dbReference>
<feature type="compositionally biased region" description="Polar residues" evidence="5">
    <location>
        <begin position="66"/>
        <end position="84"/>
    </location>
</feature>
<feature type="domain" description="YjeF N-terminal" evidence="6">
    <location>
        <begin position="434"/>
        <end position="660"/>
    </location>
</feature>
<protein>
    <recommendedName>
        <fullName evidence="3">Enhancer of mRNA-decapping protein 3</fullName>
    </recommendedName>
</protein>
<feature type="compositionally biased region" description="Basic and acidic residues" evidence="5">
    <location>
        <begin position="330"/>
        <end position="345"/>
    </location>
</feature>
<dbReference type="InterPro" id="IPR019050">
    <property type="entry name" value="FDF_dom"/>
</dbReference>
<evidence type="ECO:0000256" key="1">
    <source>
        <dbReference type="ARBA" id="ARBA00004201"/>
    </source>
</evidence>
<dbReference type="PROSITE" id="PS51512">
    <property type="entry name" value="DFDF"/>
    <property type="match status" value="1"/>
</dbReference>
<dbReference type="GO" id="GO:0033962">
    <property type="term" value="P:P-body assembly"/>
    <property type="evidence" value="ECO:0007669"/>
    <property type="project" value="TreeGrafter"/>
</dbReference>
<feature type="compositionally biased region" description="Basic and acidic residues" evidence="5">
    <location>
        <begin position="239"/>
        <end position="254"/>
    </location>
</feature>
<organism evidence="8 9">
    <name type="scientific">Cyphellophora europaea (strain CBS 101466)</name>
    <name type="common">Phialophora europaea</name>
    <dbReference type="NCBI Taxonomy" id="1220924"/>
    <lineage>
        <taxon>Eukaryota</taxon>
        <taxon>Fungi</taxon>
        <taxon>Dikarya</taxon>
        <taxon>Ascomycota</taxon>
        <taxon>Pezizomycotina</taxon>
        <taxon>Eurotiomycetes</taxon>
        <taxon>Chaetothyriomycetidae</taxon>
        <taxon>Chaetothyriales</taxon>
        <taxon>Cyphellophoraceae</taxon>
        <taxon>Cyphellophora</taxon>
    </lineage>
</organism>
<feature type="region of interest" description="Disordered" evidence="5">
    <location>
        <begin position="215"/>
        <end position="259"/>
    </location>
</feature>
<dbReference type="HOGENOM" id="CLU_024328_0_0_1"/>